<dbReference type="RefSeq" id="WP_115994997.1">
    <property type="nucleotide sequence ID" value="NZ_QRDY01000019.1"/>
</dbReference>
<gene>
    <name evidence="2" type="ORF">DFP95_11971</name>
</gene>
<name>A0A3D9I1V3_9BACL</name>
<reference evidence="2 3" key="1">
    <citation type="submission" date="2018-07" db="EMBL/GenBank/DDBJ databases">
        <title>Genomic Encyclopedia of Type Strains, Phase III (KMG-III): the genomes of soil and plant-associated and newly described type strains.</title>
        <authorList>
            <person name="Whitman W."/>
        </authorList>
    </citation>
    <scope>NUCLEOTIDE SEQUENCE [LARGE SCALE GENOMIC DNA]</scope>
    <source>
        <strain evidence="2 3">CECT 8236</strain>
    </source>
</reference>
<organism evidence="2 3">
    <name type="scientific">Cohnella lupini</name>
    <dbReference type="NCBI Taxonomy" id="1294267"/>
    <lineage>
        <taxon>Bacteria</taxon>
        <taxon>Bacillati</taxon>
        <taxon>Bacillota</taxon>
        <taxon>Bacilli</taxon>
        <taxon>Bacillales</taxon>
        <taxon>Paenibacillaceae</taxon>
        <taxon>Cohnella</taxon>
    </lineage>
</organism>
<evidence type="ECO:0000256" key="1">
    <source>
        <dbReference type="SAM" id="MobiDB-lite"/>
    </source>
</evidence>
<proteinExistence type="predicted"/>
<dbReference type="InterPro" id="IPR010133">
    <property type="entry name" value="Bacteriocin_signal_seq"/>
</dbReference>
<evidence type="ECO:0000313" key="2">
    <source>
        <dbReference type="EMBL" id="RED55136.1"/>
    </source>
</evidence>
<feature type="compositionally biased region" description="Polar residues" evidence="1">
    <location>
        <begin position="50"/>
        <end position="60"/>
    </location>
</feature>
<dbReference type="AlphaFoldDB" id="A0A3D9I1V3"/>
<comment type="caution">
    <text evidence="2">The sequence shown here is derived from an EMBL/GenBank/DDBJ whole genome shotgun (WGS) entry which is preliminary data.</text>
</comment>
<protein>
    <submittedName>
        <fullName evidence="2">Bacteriocin-like protein/natural product</fullName>
    </submittedName>
</protein>
<sequence>MAEMKKTEKFRLEELRDEDKKLSEKEMKQVIGGAGALNRTGAAHKAVSKGNRQASGGSLA</sequence>
<dbReference type="Proteomes" id="UP000256869">
    <property type="component" value="Unassembled WGS sequence"/>
</dbReference>
<dbReference type="EMBL" id="QRDY01000019">
    <property type="protein sequence ID" value="RED55136.1"/>
    <property type="molecule type" value="Genomic_DNA"/>
</dbReference>
<accession>A0A3D9I1V3</accession>
<feature type="region of interest" description="Disordered" evidence="1">
    <location>
        <begin position="40"/>
        <end position="60"/>
    </location>
</feature>
<dbReference type="NCBIfam" id="TIGR01847">
    <property type="entry name" value="bacteriocin_sig"/>
    <property type="match status" value="1"/>
</dbReference>
<evidence type="ECO:0000313" key="3">
    <source>
        <dbReference type="Proteomes" id="UP000256869"/>
    </source>
</evidence>
<keyword evidence="3" id="KW-1185">Reference proteome</keyword>
<dbReference type="NCBIfam" id="TIGR04149">
    <property type="entry name" value="GG_sam_targ_CFB"/>
    <property type="match status" value="1"/>
</dbReference>
<dbReference type="InterPro" id="IPR026408">
    <property type="entry name" value="GG_sam_targ_CFB"/>
</dbReference>